<evidence type="ECO:0000313" key="3">
    <source>
        <dbReference type="EMBL" id="MDM7886177.1"/>
    </source>
</evidence>
<feature type="transmembrane region" description="Helical" evidence="1">
    <location>
        <begin position="166"/>
        <end position="185"/>
    </location>
</feature>
<comment type="caution">
    <text evidence="3">The sequence shown here is derived from an EMBL/GenBank/DDBJ whole genome shotgun (WGS) entry which is preliminary data.</text>
</comment>
<dbReference type="RefSeq" id="WP_289459454.1">
    <property type="nucleotide sequence ID" value="NZ_JAUCML010000009.1"/>
</dbReference>
<keyword evidence="1" id="KW-0472">Membrane</keyword>
<gene>
    <name evidence="3" type="ORF">QUG92_13775</name>
</gene>
<keyword evidence="4" id="KW-1185">Reference proteome</keyword>
<dbReference type="Pfam" id="PF02517">
    <property type="entry name" value="Rce1-like"/>
    <property type="match status" value="1"/>
</dbReference>
<feature type="domain" description="CAAX prenyl protease 2/Lysostaphin resistance protein A-like" evidence="2">
    <location>
        <begin position="131"/>
        <end position="231"/>
    </location>
</feature>
<dbReference type="PANTHER" id="PTHR36435">
    <property type="entry name" value="SLR1288 PROTEIN"/>
    <property type="match status" value="1"/>
</dbReference>
<evidence type="ECO:0000313" key="4">
    <source>
        <dbReference type="Proteomes" id="UP001237823"/>
    </source>
</evidence>
<dbReference type="Proteomes" id="UP001237823">
    <property type="component" value="Unassembled WGS sequence"/>
</dbReference>
<accession>A0ABT7T9C5</accession>
<reference evidence="3 4" key="1">
    <citation type="submission" date="2023-06" db="EMBL/GenBank/DDBJ databases">
        <authorList>
            <person name="Feng G."/>
            <person name="Li J."/>
            <person name="Zhu H."/>
        </authorList>
    </citation>
    <scope>NUCLEOTIDE SEQUENCE [LARGE SCALE GENOMIC DNA]</scope>
    <source>
        <strain evidence="3 4">RHCKG23</strain>
    </source>
</reference>
<feature type="transmembrane region" description="Helical" evidence="1">
    <location>
        <begin position="218"/>
        <end position="237"/>
    </location>
</feature>
<dbReference type="InterPro" id="IPR052710">
    <property type="entry name" value="CAAX_protease"/>
</dbReference>
<dbReference type="InterPro" id="IPR003675">
    <property type="entry name" value="Rce1/LyrA-like_dom"/>
</dbReference>
<keyword evidence="1" id="KW-1133">Transmembrane helix</keyword>
<dbReference type="GO" id="GO:0008237">
    <property type="term" value="F:metallopeptidase activity"/>
    <property type="evidence" value="ECO:0007669"/>
    <property type="project" value="UniProtKB-KW"/>
</dbReference>
<feature type="transmembrane region" description="Helical" evidence="1">
    <location>
        <begin position="20"/>
        <end position="38"/>
    </location>
</feature>
<organism evidence="3 4">
    <name type="scientific">Curtobacterium citri</name>
    <dbReference type="NCBI Taxonomy" id="3055139"/>
    <lineage>
        <taxon>Bacteria</taxon>
        <taxon>Bacillati</taxon>
        <taxon>Actinomycetota</taxon>
        <taxon>Actinomycetes</taxon>
        <taxon>Micrococcales</taxon>
        <taxon>Microbacteriaceae</taxon>
        <taxon>Curtobacterium</taxon>
    </lineage>
</organism>
<evidence type="ECO:0000259" key="2">
    <source>
        <dbReference type="Pfam" id="PF02517"/>
    </source>
</evidence>
<keyword evidence="3" id="KW-0378">Hydrolase</keyword>
<dbReference type="PANTHER" id="PTHR36435:SF1">
    <property type="entry name" value="CAAX AMINO TERMINAL PROTEASE FAMILY PROTEIN"/>
    <property type="match status" value="1"/>
</dbReference>
<keyword evidence="1" id="KW-0812">Transmembrane</keyword>
<evidence type="ECO:0000256" key="1">
    <source>
        <dbReference type="SAM" id="Phobius"/>
    </source>
</evidence>
<feature type="transmembrane region" description="Helical" evidence="1">
    <location>
        <begin position="128"/>
        <end position="145"/>
    </location>
</feature>
<dbReference type="EMBL" id="JAUCML010000009">
    <property type="protein sequence ID" value="MDM7886177.1"/>
    <property type="molecule type" value="Genomic_DNA"/>
</dbReference>
<feature type="transmembrane region" description="Helical" evidence="1">
    <location>
        <begin position="191"/>
        <end position="211"/>
    </location>
</feature>
<feature type="transmembrane region" description="Helical" evidence="1">
    <location>
        <begin position="84"/>
        <end position="108"/>
    </location>
</feature>
<dbReference type="EC" id="3.4.-.-" evidence="3"/>
<name>A0ABT7T9C5_9MICO</name>
<sequence length="239" mass="25215">MTTQPEAAPAEPSTARQRDLVALLAALALAVVLARIVSTLTLRGAVPGPVLQVLVGDVAVWVPLVFGIVWVVRRTGRDLFGRFGVELGDLVFALGIVILTRVFDAVLALAFTGTTGLVPPPSLGTPDVGLLLVSAIGIVLVSPVLEETFFRGLFQRLLATELTPRTRWLAVLLTAFLFALAHLFLGSATTTLGGFQVFLTTFVLGVLTGTLVAMTNRVGGAIVAHVLFNLVAVVATWPR</sequence>
<protein>
    <submittedName>
        <fullName evidence="3">CPBP family intramembrane metalloprotease</fullName>
        <ecNumber evidence="3">3.4.-.-</ecNumber>
    </submittedName>
</protein>
<keyword evidence="3" id="KW-0482">Metalloprotease</keyword>
<proteinExistence type="predicted"/>
<keyword evidence="3" id="KW-0645">Protease</keyword>
<feature type="transmembrane region" description="Helical" evidence="1">
    <location>
        <begin position="50"/>
        <end position="72"/>
    </location>
</feature>